<sequence>MLDLLESPTVEAFAKKDEQEQMKILNRLLIHEESIEIFSFDSVDVKEAFEAVRAMLLLRDNLGDSKIEQQLLQKARHIFYEENEFVFVSYEIFRFLDDVLGEWTHAAPVETLVRNVVIVVQSEWSGWMEGDLQQALRFTNPAHLEVVIAAQGTLDGQG</sequence>
<protein>
    <submittedName>
        <fullName evidence="1">Uncharacterized protein</fullName>
    </submittedName>
</protein>
<name>A0A0B4GRS2_METGA</name>
<evidence type="ECO:0000313" key="2">
    <source>
        <dbReference type="Proteomes" id="UP000031192"/>
    </source>
</evidence>
<gene>
    <name evidence="1" type="ORF">MGU_10211</name>
</gene>
<dbReference type="EMBL" id="AZNH01000086">
    <property type="protein sequence ID" value="KID82462.1"/>
    <property type="molecule type" value="Genomic_DNA"/>
</dbReference>
<dbReference type="HOGENOM" id="CLU_1669794_0_0_1"/>
<evidence type="ECO:0000313" key="1">
    <source>
        <dbReference type="EMBL" id="KID82462.1"/>
    </source>
</evidence>
<organism evidence="1 2">
    <name type="scientific">Metarhizium guizhouense (strain ARSEF 977)</name>
    <dbReference type="NCBI Taxonomy" id="1276136"/>
    <lineage>
        <taxon>Eukaryota</taxon>
        <taxon>Fungi</taxon>
        <taxon>Dikarya</taxon>
        <taxon>Ascomycota</taxon>
        <taxon>Pezizomycotina</taxon>
        <taxon>Sordariomycetes</taxon>
        <taxon>Hypocreomycetidae</taxon>
        <taxon>Hypocreales</taxon>
        <taxon>Clavicipitaceae</taxon>
        <taxon>Metarhizium</taxon>
    </lineage>
</organism>
<comment type="caution">
    <text evidence="1">The sequence shown here is derived from an EMBL/GenBank/DDBJ whole genome shotgun (WGS) entry which is preliminary data.</text>
</comment>
<dbReference type="AlphaFoldDB" id="A0A0B4GRS2"/>
<reference evidence="1 2" key="1">
    <citation type="journal article" date="2014" name="Proc. Natl. Acad. Sci. U.S.A.">
        <title>Trajectory and genomic determinants of fungal-pathogen speciation and host adaptation.</title>
        <authorList>
            <person name="Hu X."/>
            <person name="Xiao G."/>
            <person name="Zheng P."/>
            <person name="Shang Y."/>
            <person name="Su Y."/>
            <person name="Zhang X."/>
            <person name="Liu X."/>
            <person name="Zhan S."/>
            <person name="St Leger R.J."/>
            <person name="Wang C."/>
        </authorList>
    </citation>
    <scope>NUCLEOTIDE SEQUENCE [LARGE SCALE GENOMIC DNA]</scope>
    <source>
        <strain evidence="1 2">ARSEF 977</strain>
    </source>
</reference>
<proteinExistence type="predicted"/>
<keyword evidence="2" id="KW-1185">Reference proteome</keyword>
<dbReference type="Proteomes" id="UP000031192">
    <property type="component" value="Unassembled WGS sequence"/>
</dbReference>
<accession>A0A0B4GRS2</accession>